<keyword evidence="2" id="KW-1185">Reference proteome</keyword>
<accession>A0A1I7LGB1</accession>
<dbReference type="AlphaFoldDB" id="A0A1I7LGB1"/>
<sequence>MATNDVFISVLGPILANLIAEQRGVGYHYDKEARDFARFDRFCAAVGHQSLSLPRELVEQWTAKQIHETETNRQHRISRMRVLGRYMQRCGYPAWVYPRQATAQTSARYVPHIFSRSELAALFRVIDASTPEHSSLTATWYYPCCFDSFTAAA</sequence>
<evidence type="ECO:0008006" key="3">
    <source>
        <dbReference type="Google" id="ProtNLM"/>
    </source>
</evidence>
<evidence type="ECO:0000313" key="1">
    <source>
        <dbReference type="EMBL" id="SFV08705.1"/>
    </source>
</evidence>
<gene>
    <name evidence="1" type="ORF">SAMN05421543_1476</name>
</gene>
<protein>
    <recommendedName>
        <fullName evidence="3">Core-binding (CB) domain-containing protein</fullName>
    </recommendedName>
</protein>
<name>A0A1I7LGB1_9BACL</name>
<dbReference type="EMBL" id="FPBV01000047">
    <property type="protein sequence ID" value="SFV08705.1"/>
    <property type="molecule type" value="Genomic_DNA"/>
</dbReference>
<proteinExistence type="predicted"/>
<dbReference type="OrthoDB" id="9766545at2"/>
<organism evidence="1 2">
    <name type="scientific">Alicyclobacillus macrosporangiidus</name>
    <dbReference type="NCBI Taxonomy" id="392015"/>
    <lineage>
        <taxon>Bacteria</taxon>
        <taxon>Bacillati</taxon>
        <taxon>Bacillota</taxon>
        <taxon>Bacilli</taxon>
        <taxon>Bacillales</taxon>
        <taxon>Alicyclobacillaceae</taxon>
        <taxon>Alicyclobacillus</taxon>
    </lineage>
</organism>
<dbReference type="Proteomes" id="UP000183508">
    <property type="component" value="Unassembled WGS sequence"/>
</dbReference>
<dbReference type="RefSeq" id="WP_139234794.1">
    <property type="nucleotide sequence ID" value="NZ_FPBV01000047.1"/>
</dbReference>
<dbReference type="STRING" id="392015.SAMN05421543_1476"/>
<reference evidence="2" key="1">
    <citation type="submission" date="2016-10" db="EMBL/GenBank/DDBJ databases">
        <authorList>
            <person name="Varghese N."/>
        </authorList>
    </citation>
    <scope>NUCLEOTIDE SEQUENCE [LARGE SCALE GENOMIC DNA]</scope>
    <source>
        <strain evidence="2">DSM 17980</strain>
    </source>
</reference>
<evidence type="ECO:0000313" key="2">
    <source>
        <dbReference type="Proteomes" id="UP000183508"/>
    </source>
</evidence>